<proteinExistence type="predicted"/>
<evidence type="ECO:0000313" key="2">
    <source>
        <dbReference type="RefSeq" id="XP_025415273.1"/>
    </source>
</evidence>
<dbReference type="AlphaFoldDB" id="A0A8B8FXM5"/>
<dbReference type="Proteomes" id="UP000694846">
    <property type="component" value="Unplaced"/>
</dbReference>
<reference evidence="2" key="1">
    <citation type="submission" date="2025-08" db="UniProtKB">
        <authorList>
            <consortium name="RefSeq"/>
        </authorList>
    </citation>
    <scope>IDENTIFICATION</scope>
    <source>
        <tissue evidence="2">Whole body</tissue>
    </source>
</reference>
<sequence>MLIFVEIKYCQESGHPSKKKIKIRHCTPQMDRKKKRKQRFWTNERLQKRNKYNCENLLSEFRVKKQNTIMPELISASQRLSLTLLRNLATGYTFEDLSASIKIKYF</sequence>
<protein>
    <submittedName>
        <fullName evidence="2">Uncharacterized protein LOC112686985</fullName>
    </submittedName>
</protein>
<evidence type="ECO:0000313" key="1">
    <source>
        <dbReference type="Proteomes" id="UP000694846"/>
    </source>
</evidence>
<gene>
    <name evidence="2" type="primary">LOC112686985</name>
</gene>
<keyword evidence="1" id="KW-1185">Reference proteome</keyword>
<accession>A0A8B8FXM5</accession>
<name>A0A8B8FXM5_9HEMI</name>
<dbReference type="GeneID" id="112686985"/>
<dbReference type="RefSeq" id="XP_025415273.1">
    <property type="nucleotide sequence ID" value="XM_025559488.1"/>
</dbReference>
<organism evidence="1 2">
    <name type="scientific">Sipha flava</name>
    <name type="common">yellow sugarcane aphid</name>
    <dbReference type="NCBI Taxonomy" id="143950"/>
    <lineage>
        <taxon>Eukaryota</taxon>
        <taxon>Metazoa</taxon>
        <taxon>Ecdysozoa</taxon>
        <taxon>Arthropoda</taxon>
        <taxon>Hexapoda</taxon>
        <taxon>Insecta</taxon>
        <taxon>Pterygota</taxon>
        <taxon>Neoptera</taxon>
        <taxon>Paraneoptera</taxon>
        <taxon>Hemiptera</taxon>
        <taxon>Sternorrhyncha</taxon>
        <taxon>Aphidomorpha</taxon>
        <taxon>Aphidoidea</taxon>
        <taxon>Aphididae</taxon>
        <taxon>Sipha</taxon>
    </lineage>
</organism>